<sequence length="144" mass="16216">MKRVLYCLSFFLLLGCRRVADFDFDTQTQSLTINDGYFYDICFENDSVTSDGKLYEGALLLIWEDSTCVPPKKIKLSNIPRGYTISRGGLPSRSEKINLKAHSVYTISSTGMGAVECRIKVWTNQKGKVVKTIKLSPTDESIEE</sequence>
<evidence type="ECO:0000313" key="2">
    <source>
        <dbReference type="Proteomes" id="UP000420635"/>
    </source>
</evidence>
<gene>
    <name evidence="1" type="ORF">F7D59_02215</name>
</gene>
<dbReference type="AlphaFoldDB" id="A0A646HP11"/>
<evidence type="ECO:0000313" key="1">
    <source>
        <dbReference type="EMBL" id="MQN88703.1"/>
    </source>
</evidence>
<accession>A0A646HP11</accession>
<protein>
    <submittedName>
        <fullName evidence="1">Uncharacterized protein</fullName>
    </submittedName>
</protein>
<dbReference type="EMBL" id="VZBQ01000023">
    <property type="protein sequence ID" value="MQN88703.1"/>
    <property type="molecule type" value="Genomic_DNA"/>
</dbReference>
<organism evidence="1 2">
    <name type="scientific">Segatella copri</name>
    <dbReference type="NCBI Taxonomy" id="165179"/>
    <lineage>
        <taxon>Bacteria</taxon>
        <taxon>Pseudomonadati</taxon>
        <taxon>Bacteroidota</taxon>
        <taxon>Bacteroidia</taxon>
        <taxon>Bacteroidales</taxon>
        <taxon>Prevotellaceae</taxon>
        <taxon>Segatella</taxon>
    </lineage>
</organism>
<dbReference type="RefSeq" id="WP_153114138.1">
    <property type="nucleotide sequence ID" value="NZ_VZAS01000186.1"/>
</dbReference>
<dbReference type="Proteomes" id="UP000420635">
    <property type="component" value="Unassembled WGS sequence"/>
</dbReference>
<proteinExistence type="predicted"/>
<name>A0A646HP11_9BACT</name>
<comment type="caution">
    <text evidence="1">The sequence shown here is derived from an EMBL/GenBank/DDBJ whole genome shotgun (WGS) entry which is preliminary data.</text>
</comment>
<reference evidence="2" key="1">
    <citation type="submission" date="2019-09" db="EMBL/GenBank/DDBJ databases">
        <title>Distinct polysaccharide growth profiles of human intestinal Prevotella copri isolates.</title>
        <authorList>
            <person name="Fehlner-Peach H."/>
            <person name="Magnabosco C."/>
            <person name="Raghavan V."/>
            <person name="Scher J.U."/>
            <person name="Tett A."/>
            <person name="Cox L.M."/>
            <person name="Gottsegen C."/>
            <person name="Watters A."/>
            <person name="Wiltshire- Gordon J.D."/>
            <person name="Segata N."/>
            <person name="Bonneau R."/>
            <person name="Littman D.R."/>
        </authorList>
    </citation>
    <scope>NUCLEOTIDE SEQUENCE [LARGE SCALE GENOMIC DNA]</scope>
    <source>
        <strain evidence="2">iP54</strain>
    </source>
</reference>
<dbReference type="PROSITE" id="PS51257">
    <property type="entry name" value="PROKAR_LIPOPROTEIN"/>
    <property type="match status" value="1"/>
</dbReference>